<reference evidence="2" key="2">
    <citation type="submission" date="2020-05" db="UniProtKB">
        <authorList>
            <consortium name="EnsemblMetazoa"/>
        </authorList>
    </citation>
    <scope>IDENTIFICATION</scope>
    <source>
        <strain evidence="2">IAEA</strain>
    </source>
</reference>
<dbReference type="EnsemblMetazoa" id="GPAI016580-RA">
    <property type="protein sequence ID" value="GPAI016580-PA"/>
    <property type="gene ID" value="GPAI016580"/>
</dbReference>
<keyword evidence="1" id="KW-1133">Transmembrane helix</keyword>
<evidence type="ECO:0000256" key="1">
    <source>
        <dbReference type="SAM" id="Phobius"/>
    </source>
</evidence>
<keyword evidence="1" id="KW-0472">Membrane</keyword>
<keyword evidence="3" id="KW-1185">Reference proteome</keyword>
<reference evidence="3" key="1">
    <citation type="submission" date="2014-03" db="EMBL/GenBank/DDBJ databases">
        <authorList>
            <person name="Aksoy S."/>
            <person name="Warren W."/>
            <person name="Wilson R.K."/>
        </authorList>
    </citation>
    <scope>NUCLEOTIDE SEQUENCE [LARGE SCALE GENOMIC DNA]</scope>
    <source>
        <strain evidence="3">IAEA</strain>
    </source>
</reference>
<accession>A0A1A9ZJB5</accession>
<keyword evidence="1" id="KW-0812">Transmembrane</keyword>
<feature type="transmembrane region" description="Helical" evidence="1">
    <location>
        <begin position="289"/>
        <end position="307"/>
    </location>
</feature>
<feature type="transmembrane region" description="Helical" evidence="1">
    <location>
        <begin position="250"/>
        <end position="277"/>
    </location>
</feature>
<organism evidence="2 3">
    <name type="scientific">Glossina pallidipes</name>
    <name type="common">Tsetse fly</name>
    <dbReference type="NCBI Taxonomy" id="7398"/>
    <lineage>
        <taxon>Eukaryota</taxon>
        <taxon>Metazoa</taxon>
        <taxon>Ecdysozoa</taxon>
        <taxon>Arthropoda</taxon>
        <taxon>Hexapoda</taxon>
        <taxon>Insecta</taxon>
        <taxon>Pterygota</taxon>
        <taxon>Neoptera</taxon>
        <taxon>Endopterygota</taxon>
        <taxon>Diptera</taxon>
        <taxon>Brachycera</taxon>
        <taxon>Muscomorpha</taxon>
        <taxon>Hippoboscoidea</taxon>
        <taxon>Glossinidae</taxon>
        <taxon>Glossina</taxon>
    </lineage>
</organism>
<protein>
    <submittedName>
        <fullName evidence="2">Uncharacterized protein</fullName>
    </submittedName>
</protein>
<sequence length="310" mass="34155">MKYMEKACSVCTVDERLNHYGRLCNILRSLMILSLIKSLFHTGGHVNTHFDNSLKKSPSVTVALSQSNPWWRHMKNGETNEAYIAWKLLSSLKYTFHRQQRMVRFDIRITKANRTETTEPKSKTGIMATIPTRPKYSSPGKIINTTITAYYTACRLLNRLSQIGPNTDAAAGTTAQGARTCANVTNACEAGAHFNCGTYIAVYCAGAAYAIVQTSGAGKACVVIDISIGIRAGACSDAYADVRDAVEKELVLVLTLVQTYIFTFVATKLGLMLMLIFKLMPRLVLTRTPLLVALIFVLQQFPTSGLIHNS</sequence>
<evidence type="ECO:0000313" key="3">
    <source>
        <dbReference type="Proteomes" id="UP000092445"/>
    </source>
</evidence>
<dbReference type="VEuPathDB" id="VectorBase:GPAI016580"/>
<evidence type="ECO:0000313" key="2">
    <source>
        <dbReference type="EnsemblMetazoa" id="GPAI016580-PA"/>
    </source>
</evidence>
<dbReference type="AlphaFoldDB" id="A0A1A9ZJB5"/>
<dbReference type="Proteomes" id="UP000092445">
    <property type="component" value="Unassembled WGS sequence"/>
</dbReference>
<name>A0A1A9ZJB5_GLOPL</name>
<proteinExistence type="predicted"/>